<comment type="caution">
    <text evidence="1">The sequence shown here is derived from an EMBL/GenBank/DDBJ whole genome shotgun (WGS) entry which is preliminary data.</text>
</comment>
<dbReference type="Proteomes" id="UP000536262">
    <property type="component" value="Unassembled WGS sequence"/>
</dbReference>
<proteinExistence type="predicted"/>
<accession>A0A7X0F9R1</accession>
<protein>
    <submittedName>
        <fullName evidence="1">Uncharacterized protein</fullName>
    </submittedName>
</protein>
<name>A0A7X0F9R1_9HYPH</name>
<keyword evidence="2" id="KW-1185">Reference proteome</keyword>
<dbReference type="EMBL" id="JACHOU010000009">
    <property type="protein sequence ID" value="MBB6355731.1"/>
    <property type="molecule type" value="Genomic_DNA"/>
</dbReference>
<evidence type="ECO:0000313" key="1">
    <source>
        <dbReference type="EMBL" id="MBB6355731.1"/>
    </source>
</evidence>
<reference evidence="1 2" key="1">
    <citation type="submission" date="2020-08" db="EMBL/GenBank/DDBJ databases">
        <title>Genomic Encyclopedia of Type Strains, Phase IV (KMG-IV): sequencing the most valuable type-strain genomes for metagenomic binning, comparative biology and taxonomic classification.</title>
        <authorList>
            <person name="Goeker M."/>
        </authorList>
    </citation>
    <scope>NUCLEOTIDE SEQUENCE [LARGE SCALE GENOMIC DNA]</scope>
    <source>
        <strain evidence="1 2">DSM 7051</strain>
    </source>
</reference>
<gene>
    <name evidence="1" type="ORF">GGR00_003536</name>
</gene>
<evidence type="ECO:0000313" key="2">
    <source>
        <dbReference type="Proteomes" id="UP000536262"/>
    </source>
</evidence>
<sequence>MTIDAASDADAIAIAQHVARELMLGSGFPESIEADERREGLISYIDRLDSEGRNEIAEAVEFDGACRLFPEAAALIVRLADLHLDLVSGEGELRRLLADLVRKARQITPDVPPRSSLPEIGNR</sequence>
<organism evidence="1 2">
    <name type="scientific">Aminobacter aganoensis</name>
    <dbReference type="NCBI Taxonomy" id="83264"/>
    <lineage>
        <taxon>Bacteria</taxon>
        <taxon>Pseudomonadati</taxon>
        <taxon>Pseudomonadota</taxon>
        <taxon>Alphaproteobacteria</taxon>
        <taxon>Hyphomicrobiales</taxon>
        <taxon>Phyllobacteriaceae</taxon>
        <taxon>Aminobacter</taxon>
    </lineage>
</organism>
<dbReference type="AlphaFoldDB" id="A0A7X0F9R1"/>
<dbReference type="RefSeq" id="WP_184700139.1">
    <property type="nucleotide sequence ID" value="NZ_BAABEG010000005.1"/>
</dbReference>